<evidence type="ECO:0000313" key="2">
    <source>
        <dbReference type="Proteomes" id="UP000032300"/>
    </source>
</evidence>
<dbReference type="EMBL" id="CP010836">
    <property type="protein sequence ID" value="AJP71034.1"/>
    <property type="molecule type" value="Genomic_DNA"/>
</dbReference>
<dbReference type="AlphaFoldDB" id="A0A7U4LE09"/>
<dbReference type="OrthoDB" id="7573431at2"/>
<protein>
    <submittedName>
        <fullName evidence="1">Uncharacterized protein</fullName>
    </submittedName>
</protein>
<evidence type="ECO:0000313" key="1">
    <source>
        <dbReference type="EMBL" id="AJP71034.1"/>
    </source>
</evidence>
<proteinExistence type="predicted"/>
<accession>A0A7U4LE09</accession>
<dbReference type="KEGG" id="sphi:TS85_03165"/>
<dbReference type="Proteomes" id="UP000032300">
    <property type="component" value="Chromosome"/>
</dbReference>
<dbReference type="RefSeq" id="WP_044330365.1">
    <property type="nucleotide sequence ID" value="NZ_CP010836.1"/>
</dbReference>
<reference evidence="1 2" key="2">
    <citation type="submission" date="2015-02" db="EMBL/GenBank/DDBJ databases">
        <title>The complete genome of Sphingomonas hengshuiensis sp. WHSC-8 isolated from soil of Hengshui Lake.</title>
        <authorList>
            <person name="Wei S."/>
            <person name="Guo J."/>
            <person name="Su C."/>
            <person name="Wu R."/>
            <person name="Zhang Z."/>
            <person name="Liang K."/>
            <person name="Li H."/>
            <person name="Wang T."/>
            <person name="Liu H."/>
            <person name="Zhang C."/>
            <person name="Li Z."/>
            <person name="Wang Q."/>
            <person name="Meng J."/>
        </authorList>
    </citation>
    <scope>NUCLEOTIDE SEQUENCE [LARGE SCALE GENOMIC DNA]</scope>
    <source>
        <strain evidence="1 2">WHSC-8</strain>
    </source>
</reference>
<keyword evidence="2" id="KW-1185">Reference proteome</keyword>
<name>A0A7U4LE09_9SPHN</name>
<reference evidence="1 2" key="1">
    <citation type="journal article" date="2015" name="Int. J. Syst. Evol. Microbiol.">
        <title>Sphingomonas hengshuiensis sp. nov., isolated from lake wetland.</title>
        <authorList>
            <person name="Wei S."/>
            <person name="Wang T."/>
            <person name="Liu H."/>
            <person name="Zhang C."/>
            <person name="Guo J."/>
            <person name="Wang Q."/>
            <person name="Liang K."/>
            <person name="Zhang Z."/>
        </authorList>
    </citation>
    <scope>NUCLEOTIDE SEQUENCE [LARGE SCALE GENOMIC DNA]</scope>
    <source>
        <strain evidence="1 2">WHSC-8</strain>
    </source>
</reference>
<sequence>MPTIAERVNAHITQARPSALCDDCIAKELHLSRRQQSARVTGALETTSDFERVEGLCALPREQESDSSDMTNRRYGDNLDVLRTHIAGVSVDPNMVRDLGRMKERDKRPMACQ</sequence>
<gene>
    <name evidence="1" type="ORF">TS85_03165</name>
</gene>
<organism evidence="1 2">
    <name type="scientific">Sphingomonas hengshuiensis</name>
    <dbReference type="NCBI Taxonomy" id="1609977"/>
    <lineage>
        <taxon>Bacteria</taxon>
        <taxon>Pseudomonadati</taxon>
        <taxon>Pseudomonadota</taxon>
        <taxon>Alphaproteobacteria</taxon>
        <taxon>Sphingomonadales</taxon>
        <taxon>Sphingomonadaceae</taxon>
        <taxon>Sphingomonas</taxon>
    </lineage>
</organism>